<sequence>MWKWKSKSHRADEDASGPASSTSAPPPAYGAVTPQLSGSGPLDLSAALGAVSLGPTPPHGTDSTEDTCLAHLRLLTAFNRLEKETGYRDGLWEIWDSRAKIANAGGGNDKAAAAAAAGTLNPDVLVKLREKRWAVYVGRAVDQAISGATFDYVVSDSCVAQREARTSLAWCNEDDPDTKEIRCPSCPTMVSVPWTTCGQPRDYSGTKRHGIAGEGYADGHLTQTCPSCSVTITHESPRAAKFRNAIQASATSDHAMPGTILDLHTSLPKPLKYDSDNSNSASCPDQLFPARLARRVLLAKVLEMLKPGSKNFTGKLADSKNLREVMNRHGHTKVTDFRLSLDGRRQTRTMVSRYWESSSPFSIDLVGCVMGQGTFTGKMCKVTHQLSPKSYFVFTRAKTSAFVDHNDEVDEDKLSTAFEWTSKTYQKKYGEVYSQCKCWYCESKRFHHPPSRMPATPRSESGLSLIAFEAGIVFAGRRTPALSST</sequence>
<comment type="caution">
    <text evidence="2">The sequence shown here is derived from an EMBL/GenBank/DDBJ whole genome shotgun (WGS) entry which is preliminary data.</text>
</comment>
<proteinExistence type="predicted"/>
<protein>
    <submittedName>
        <fullName evidence="2">Uncharacterized protein</fullName>
    </submittedName>
</protein>
<gene>
    <name evidence="2" type="ORF">CSHISOI_05456</name>
</gene>
<name>A0A5Q4BSJ5_9PEZI</name>
<feature type="region of interest" description="Disordered" evidence="1">
    <location>
        <begin position="1"/>
        <end position="36"/>
    </location>
</feature>
<dbReference type="Proteomes" id="UP000326340">
    <property type="component" value="Unassembled WGS sequence"/>
</dbReference>
<evidence type="ECO:0000313" key="2">
    <source>
        <dbReference type="EMBL" id="TQN70022.1"/>
    </source>
</evidence>
<evidence type="ECO:0000313" key="3">
    <source>
        <dbReference type="Proteomes" id="UP000326340"/>
    </source>
</evidence>
<organism evidence="2 3">
    <name type="scientific">Colletotrichum shisoi</name>
    <dbReference type="NCBI Taxonomy" id="2078593"/>
    <lineage>
        <taxon>Eukaryota</taxon>
        <taxon>Fungi</taxon>
        <taxon>Dikarya</taxon>
        <taxon>Ascomycota</taxon>
        <taxon>Pezizomycotina</taxon>
        <taxon>Sordariomycetes</taxon>
        <taxon>Hypocreomycetidae</taxon>
        <taxon>Glomerellales</taxon>
        <taxon>Glomerellaceae</taxon>
        <taxon>Colletotrichum</taxon>
        <taxon>Colletotrichum destructivum species complex</taxon>
    </lineage>
</organism>
<evidence type="ECO:0000256" key="1">
    <source>
        <dbReference type="SAM" id="MobiDB-lite"/>
    </source>
</evidence>
<dbReference type="EMBL" id="PUHP01000439">
    <property type="protein sequence ID" value="TQN70022.1"/>
    <property type="molecule type" value="Genomic_DNA"/>
</dbReference>
<dbReference type="OrthoDB" id="2684236at2759"/>
<keyword evidence="3" id="KW-1185">Reference proteome</keyword>
<dbReference type="AlphaFoldDB" id="A0A5Q4BSJ5"/>
<reference evidence="2 3" key="1">
    <citation type="journal article" date="2019" name="Sci. Rep.">
        <title>Colletotrichum shisoi sp. nov., an anthracnose pathogen of Perilla frutescens in Japan: molecular phylogenetic, morphological and genomic evidence.</title>
        <authorList>
            <person name="Gan P."/>
            <person name="Tsushima A."/>
            <person name="Hiroyama R."/>
            <person name="Narusaka M."/>
            <person name="Takano Y."/>
            <person name="Narusaka Y."/>
            <person name="Kawaradani M."/>
            <person name="Damm U."/>
            <person name="Shirasu K."/>
        </authorList>
    </citation>
    <scope>NUCLEOTIDE SEQUENCE [LARGE SCALE GENOMIC DNA]</scope>
    <source>
        <strain evidence="2 3">PG-2018a</strain>
    </source>
</reference>
<accession>A0A5Q4BSJ5</accession>